<dbReference type="InterPro" id="IPR043502">
    <property type="entry name" value="DNA/RNA_pol_sf"/>
</dbReference>
<dbReference type="EMBL" id="MK521922">
    <property type="protein sequence ID" value="QBJ04626.1"/>
    <property type="molecule type" value="Genomic_RNA"/>
</dbReference>
<dbReference type="SUPFAM" id="SSF56672">
    <property type="entry name" value="DNA/RNA polymerases"/>
    <property type="match status" value="1"/>
</dbReference>
<evidence type="ECO:0000256" key="2">
    <source>
        <dbReference type="ARBA" id="ARBA00022679"/>
    </source>
</evidence>
<keyword evidence="3" id="KW-0548">Nucleotidyltransferase</keyword>
<keyword evidence="1 6" id="KW-0696">RNA-directed RNA polymerase</keyword>
<dbReference type="InterPro" id="IPR001205">
    <property type="entry name" value="RNA-dir_pol_C"/>
</dbReference>
<keyword evidence="4" id="KW-0693">Viral RNA replication</keyword>
<name>A0A481W6A5_9VIRU</name>
<accession>A0A481W6A5</accession>
<dbReference type="Pfam" id="PF00680">
    <property type="entry name" value="RdRP_1"/>
    <property type="match status" value="1"/>
</dbReference>
<proteinExistence type="predicted"/>
<sequence length="555" mass="63307">MKKKKSKESLKIGKINLNQFADLPNPGLMSYLSKTEQGNDAEYRTPFFKGKSLESVLLAWDKHLASIKSEMPELYAFEKDLGSKVGPLSIQKPLSERMDDIEAYYSSVEDDYTFEPIPASALNEVLAEWDLEHGGLIIQDQYSTWENMKKSTSSGLPWFTKKRVVSSSILDSKVWYSPENSETPMSVQFRSKREPQIKHTAAVLGWRGQEGGLDLDDVKQRVVWMFPGTANLQELRVYQPLIKHAQKHNLVPAWVSMEQVDAEITELFDSKNDDDLVICTDFTKFDQHFNVNCQNAALYLISHMFSGQQGALAKNLFNWLTSIFPIKYEIPLLIDPNHVVYGRHGMASGSGGTNADETIVHRALQYECAASTGQKLNPHSMCLGDDGIITFPGITTNDVIDTYTSHGLEMNTTKQYVSTHDCVYLRRWHGKDYRIDGKCVGVYSTNRALGRLMEQERYYDPDKWSKQMVALRQLSILENCKYHPLREEFVKFCMNGDKYRLGKDIPGFLDNIQSISKEAIELMPDFLGYTKALQKDDASQGIENWWIVQYLKSVK</sequence>
<evidence type="ECO:0000256" key="1">
    <source>
        <dbReference type="ARBA" id="ARBA00022484"/>
    </source>
</evidence>
<dbReference type="GO" id="GO:0003723">
    <property type="term" value="F:RNA binding"/>
    <property type="evidence" value="ECO:0007669"/>
    <property type="project" value="InterPro"/>
</dbReference>
<evidence type="ECO:0000313" key="6">
    <source>
        <dbReference type="EMBL" id="QBJ04626.1"/>
    </source>
</evidence>
<protein>
    <submittedName>
        <fullName evidence="6">RNA-dependent RNA polymerase</fullName>
    </submittedName>
</protein>
<evidence type="ECO:0000256" key="3">
    <source>
        <dbReference type="ARBA" id="ARBA00022695"/>
    </source>
</evidence>
<feature type="domain" description="RNA-directed RNA polymerase C-terminal" evidence="5">
    <location>
        <begin position="216"/>
        <end position="427"/>
    </location>
</feature>
<keyword evidence="2" id="KW-0808">Transferase</keyword>
<evidence type="ECO:0000256" key="4">
    <source>
        <dbReference type="ARBA" id="ARBA00022953"/>
    </source>
</evidence>
<dbReference type="GO" id="GO:0003968">
    <property type="term" value="F:RNA-directed RNA polymerase activity"/>
    <property type="evidence" value="ECO:0007669"/>
    <property type="project" value="UniProtKB-KW"/>
</dbReference>
<evidence type="ECO:0000259" key="5">
    <source>
        <dbReference type="Pfam" id="PF00680"/>
    </source>
</evidence>
<reference evidence="6" key="1">
    <citation type="submission" date="2019-02" db="EMBL/GenBank/DDBJ databases">
        <title>Fecal viral diversity of captive and wild Tasmanian devils characterized using virion-enriched metagenomics and meta-transcriptomics.</title>
        <authorList>
            <person name="Chong R."/>
            <person name="Shi M."/>
            <person name="Grueber C."/>
            <person name="Holmes E.C."/>
            <person name="Hogg C.J."/>
            <person name="Belov K."/>
            <person name="Barrs V.R."/>
        </authorList>
    </citation>
    <scope>NUCLEOTIDE SEQUENCE</scope>
    <source>
        <strain evidence="6">Wukalina/Tasmania/Sarcophilus_harrisii/2017/DN11 8596</strain>
    </source>
</reference>
<dbReference type="GO" id="GO:0006351">
    <property type="term" value="P:DNA-templated transcription"/>
    <property type="evidence" value="ECO:0007669"/>
    <property type="project" value="InterPro"/>
</dbReference>
<organism evidence="6">
    <name type="scientific">Tasmanian devil-associated picobirnavirus 3</name>
    <dbReference type="NCBI Taxonomy" id="2529455"/>
    <lineage>
        <taxon>Viruses</taxon>
        <taxon>Riboviria</taxon>
        <taxon>Orthornavirae</taxon>
        <taxon>Pisuviricota</taxon>
        <taxon>Duplopiviricetes</taxon>
        <taxon>Durnavirales</taxon>
        <taxon>Picobirnaviridae</taxon>
        <taxon>Orthopicobirnavirus</taxon>
    </lineage>
</organism>
<dbReference type="CDD" id="cd23185">
    <property type="entry name" value="dsRNAv_Picobirnaviridae_RdRp"/>
    <property type="match status" value="1"/>
</dbReference>